<keyword evidence="1" id="KW-1133">Transmembrane helix</keyword>
<keyword evidence="1" id="KW-0472">Membrane</keyword>
<reference evidence="2 3" key="1">
    <citation type="submission" date="2019-12" db="EMBL/GenBank/DDBJ databases">
        <title>Diversity of bacteriophages infecting Dickeya solani isolated in Czechia.</title>
        <authorList>
            <person name="Petrzik K."/>
            <person name="Vacek J."/>
            <person name="Souckova S."/>
            <person name="Kmoch M."/>
            <person name="Kopacka V."/>
            <person name="Sevcik R."/>
            <person name="Koloniuk I."/>
        </authorList>
    </citation>
    <scope>NUCLEOTIDE SEQUENCE [LARGE SCALE GENOMIC DNA]</scope>
</reference>
<protein>
    <submittedName>
        <fullName evidence="2">Putative membrane protein</fullName>
    </submittedName>
</protein>
<keyword evidence="1" id="KW-0812">Transmembrane</keyword>
<accession>A0A7L4YE68</accession>
<name>A0A7L4YE68_9CAUD</name>
<sequence>MATQYFSVEIWDTETGCYVDDLKIELRGDLKDELFALVFTLTFLLSLVVSSLVMVLVWIAIPDIKNHRVLMAVMILGLSASLTLHYSKQEYNPDKHYKTLAER</sequence>
<evidence type="ECO:0000313" key="2">
    <source>
        <dbReference type="EMBL" id="QHB41735.1"/>
    </source>
</evidence>
<feature type="transmembrane region" description="Helical" evidence="1">
    <location>
        <begin position="34"/>
        <end position="61"/>
    </location>
</feature>
<evidence type="ECO:0000313" key="3">
    <source>
        <dbReference type="Proteomes" id="UP000593938"/>
    </source>
</evidence>
<dbReference type="Proteomes" id="UP000593938">
    <property type="component" value="Segment"/>
</dbReference>
<proteinExistence type="predicted"/>
<evidence type="ECO:0000256" key="1">
    <source>
        <dbReference type="SAM" id="Phobius"/>
    </source>
</evidence>
<organism evidence="2 3">
    <name type="scientific">Dickeya phage Ds9CZ</name>
    <dbReference type="NCBI Taxonomy" id="2686436"/>
    <lineage>
        <taxon>Viruses</taxon>
        <taxon>Duplodnaviria</taxon>
        <taxon>Heunggongvirae</taxon>
        <taxon>Uroviricota</taxon>
        <taxon>Caudoviricetes</taxon>
        <taxon>Pantevenvirales</taxon>
        <taxon>Ackermannviridae</taxon>
        <taxon>Aglimvirinae</taxon>
        <taxon>Limestonevirus</taxon>
        <taxon>Limestonevirus limestone</taxon>
    </lineage>
</organism>
<feature type="transmembrane region" description="Helical" evidence="1">
    <location>
        <begin position="67"/>
        <end position="86"/>
    </location>
</feature>
<dbReference type="EMBL" id="MN813049">
    <property type="protein sequence ID" value="QHB41735.1"/>
    <property type="molecule type" value="Genomic_DNA"/>
</dbReference>